<accession>A0ABS5V8I2</accession>
<dbReference type="Proteomes" id="UP001195903">
    <property type="component" value="Unassembled WGS sequence"/>
</dbReference>
<name>A0ABS5V8I2_9GAMM</name>
<keyword evidence="2" id="KW-1185">Reference proteome</keyword>
<comment type="caution">
    <text evidence="1">The sequence shown here is derived from an EMBL/GenBank/DDBJ whole genome shotgun (WGS) entry which is preliminary data.</text>
</comment>
<gene>
    <name evidence="1" type="ORF">KJI95_16265</name>
</gene>
<evidence type="ECO:0000313" key="2">
    <source>
        <dbReference type="Proteomes" id="UP001195903"/>
    </source>
</evidence>
<dbReference type="EMBL" id="JAHEPS010000007">
    <property type="protein sequence ID" value="MBT1446051.1"/>
    <property type="molecule type" value="Genomic_DNA"/>
</dbReference>
<proteinExistence type="predicted"/>
<protein>
    <submittedName>
        <fullName evidence="1">Uncharacterized protein</fullName>
    </submittedName>
</protein>
<reference evidence="1 2" key="1">
    <citation type="submission" date="2021-05" db="EMBL/GenBank/DDBJ databases">
        <title>Shewanella sp. JM162201.</title>
        <authorList>
            <person name="Xu S."/>
            <person name="Li A."/>
        </authorList>
    </citation>
    <scope>NUCLEOTIDE SEQUENCE [LARGE SCALE GENOMIC DNA]</scope>
    <source>
        <strain evidence="1 2">JM162201</strain>
    </source>
</reference>
<sequence>MSIELPKVLSLFSDKGDHAGFMLLACDSSSTQGDCVFMLSPASTEGIDSDLGIVVSELKASGEHKFESHRNDEGFEIKVLPAGFPEVVFKLNNEFSGQVITEFNEKIVCIGSSEPVKKSA</sequence>
<organism evidence="1 2">
    <name type="scientific">Shewanella jiangmenensis</name>
    <dbReference type="NCBI Taxonomy" id="2837387"/>
    <lineage>
        <taxon>Bacteria</taxon>
        <taxon>Pseudomonadati</taxon>
        <taxon>Pseudomonadota</taxon>
        <taxon>Gammaproteobacteria</taxon>
        <taxon>Alteromonadales</taxon>
        <taxon>Shewanellaceae</taxon>
        <taxon>Shewanella</taxon>
    </lineage>
</organism>
<dbReference type="RefSeq" id="WP_214508236.1">
    <property type="nucleotide sequence ID" value="NZ_JAHEPS010000007.1"/>
</dbReference>
<evidence type="ECO:0000313" key="1">
    <source>
        <dbReference type="EMBL" id="MBT1446051.1"/>
    </source>
</evidence>